<proteinExistence type="predicted"/>
<keyword evidence="1" id="KW-1133">Transmembrane helix</keyword>
<comment type="caution">
    <text evidence="2">The sequence shown here is derived from an EMBL/GenBank/DDBJ whole genome shotgun (WGS) entry which is preliminary data.</text>
</comment>
<keyword evidence="1" id="KW-0472">Membrane</keyword>
<gene>
    <name evidence="2" type="ORF">QK289_05680</name>
</gene>
<feature type="transmembrane region" description="Helical" evidence="1">
    <location>
        <begin position="39"/>
        <end position="56"/>
    </location>
</feature>
<evidence type="ECO:0000313" key="3">
    <source>
        <dbReference type="Proteomes" id="UP001243286"/>
    </source>
</evidence>
<dbReference type="RefSeq" id="WP_014970918.1">
    <property type="nucleotide sequence ID" value="NZ_JANJYY010000001.1"/>
</dbReference>
<accession>A0ABT6R0X2</accession>
<protein>
    <submittedName>
        <fullName evidence="2">Uncharacterized protein</fullName>
    </submittedName>
</protein>
<organism evidence="2 3">
    <name type="scientific">Exiguobacterium antarcticum</name>
    <dbReference type="NCBI Taxonomy" id="132920"/>
    <lineage>
        <taxon>Bacteria</taxon>
        <taxon>Bacillati</taxon>
        <taxon>Bacillota</taxon>
        <taxon>Bacilli</taxon>
        <taxon>Bacillales</taxon>
        <taxon>Bacillales Family XII. Incertae Sedis</taxon>
        <taxon>Exiguobacterium</taxon>
    </lineage>
</organism>
<sequence>MNWTDLAIELGIIIGLATIICGLMFAIQIPFVATTLTKVILSLTALLLVVALYLLVKFDWMTNPFVIAGYVMTILIVTAITSAVDEKKQQLTPLDEEETWHAEG</sequence>
<evidence type="ECO:0000256" key="1">
    <source>
        <dbReference type="SAM" id="Phobius"/>
    </source>
</evidence>
<dbReference type="Proteomes" id="UP001243286">
    <property type="component" value="Unassembled WGS sequence"/>
</dbReference>
<keyword evidence="3" id="KW-1185">Reference proteome</keyword>
<feature type="transmembrane region" description="Helical" evidence="1">
    <location>
        <begin position="6"/>
        <end position="27"/>
    </location>
</feature>
<keyword evidence="1" id="KW-0812">Transmembrane</keyword>
<evidence type="ECO:0000313" key="2">
    <source>
        <dbReference type="EMBL" id="MDI3234490.1"/>
    </source>
</evidence>
<reference evidence="2 3" key="1">
    <citation type="submission" date="2023-04" db="EMBL/GenBank/DDBJ databases">
        <title>Antarctic isolates genomes.</title>
        <authorList>
            <person name="Dimov S.G."/>
        </authorList>
    </citation>
    <scope>NUCLEOTIDE SEQUENCE [LARGE SCALE GENOMIC DNA]</scope>
    <source>
        <strain evidence="2 3">AL19</strain>
    </source>
</reference>
<name>A0ABT6R0X2_9BACL</name>
<dbReference type="EMBL" id="JASBQV010000006">
    <property type="protein sequence ID" value="MDI3234490.1"/>
    <property type="molecule type" value="Genomic_DNA"/>
</dbReference>
<feature type="transmembrane region" description="Helical" evidence="1">
    <location>
        <begin position="62"/>
        <end position="84"/>
    </location>
</feature>